<evidence type="ECO:0000256" key="1">
    <source>
        <dbReference type="SAM" id="Phobius"/>
    </source>
</evidence>
<dbReference type="EMBL" id="JAIWYP010000033">
    <property type="protein sequence ID" value="KAH3691587.1"/>
    <property type="molecule type" value="Genomic_DNA"/>
</dbReference>
<keyword evidence="1" id="KW-0472">Membrane</keyword>
<feature type="transmembrane region" description="Helical" evidence="1">
    <location>
        <begin position="14"/>
        <end position="44"/>
    </location>
</feature>
<organism evidence="2 3">
    <name type="scientific">Dreissena polymorpha</name>
    <name type="common">Zebra mussel</name>
    <name type="synonym">Mytilus polymorpha</name>
    <dbReference type="NCBI Taxonomy" id="45954"/>
    <lineage>
        <taxon>Eukaryota</taxon>
        <taxon>Metazoa</taxon>
        <taxon>Spiralia</taxon>
        <taxon>Lophotrochozoa</taxon>
        <taxon>Mollusca</taxon>
        <taxon>Bivalvia</taxon>
        <taxon>Autobranchia</taxon>
        <taxon>Heteroconchia</taxon>
        <taxon>Euheterodonta</taxon>
        <taxon>Imparidentia</taxon>
        <taxon>Neoheterodontei</taxon>
        <taxon>Myida</taxon>
        <taxon>Dreissenoidea</taxon>
        <taxon>Dreissenidae</taxon>
        <taxon>Dreissena</taxon>
    </lineage>
</organism>
<keyword evidence="1" id="KW-0812">Transmembrane</keyword>
<sequence>MHMYFKKIPTSDSIGLMIMLIMIEKLLIVSLLLLVLLLIIIIIIKQMLHTLKINLPINESVALDQAYLKRKQNTRFGLLYAQNILELGRYYQTNDIETQAPSFFSTLSRPDIDLQLTTIVKKSDNDPDSGSIAQTHITNNYPNYIQIYTDGSKNDELQVVGAAYVVYNTQNAVIITKK</sequence>
<protein>
    <submittedName>
        <fullName evidence="2">Uncharacterized protein</fullName>
    </submittedName>
</protein>
<proteinExistence type="predicted"/>
<dbReference type="Proteomes" id="UP000828390">
    <property type="component" value="Unassembled WGS sequence"/>
</dbReference>
<name>A0A9D3Y1X6_DREPO</name>
<dbReference type="AlphaFoldDB" id="A0A9D3Y1X6"/>
<keyword evidence="1" id="KW-1133">Transmembrane helix</keyword>
<gene>
    <name evidence="2" type="ORF">DPMN_190941</name>
</gene>
<evidence type="ECO:0000313" key="2">
    <source>
        <dbReference type="EMBL" id="KAH3691587.1"/>
    </source>
</evidence>
<reference evidence="2" key="2">
    <citation type="submission" date="2020-11" db="EMBL/GenBank/DDBJ databases">
        <authorList>
            <person name="McCartney M.A."/>
            <person name="Auch B."/>
            <person name="Kono T."/>
            <person name="Mallez S."/>
            <person name="Becker A."/>
            <person name="Gohl D.M."/>
            <person name="Silverstein K.A.T."/>
            <person name="Koren S."/>
            <person name="Bechman K.B."/>
            <person name="Herman A."/>
            <person name="Abrahante J.E."/>
            <person name="Garbe J."/>
        </authorList>
    </citation>
    <scope>NUCLEOTIDE SEQUENCE</scope>
    <source>
        <strain evidence="2">Duluth1</strain>
        <tissue evidence="2">Whole animal</tissue>
    </source>
</reference>
<evidence type="ECO:0000313" key="3">
    <source>
        <dbReference type="Proteomes" id="UP000828390"/>
    </source>
</evidence>
<keyword evidence="3" id="KW-1185">Reference proteome</keyword>
<comment type="caution">
    <text evidence="2">The sequence shown here is derived from an EMBL/GenBank/DDBJ whole genome shotgun (WGS) entry which is preliminary data.</text>
</comment>
<reference evidence="2" key="1">
    <citation type="journal article" date="2019" name="bioRxiv">
        <title>The Genome of the Zebra Mussel, Dreissena polymorpha: A Resource for Invasive Species Research.</title>
        <authorList>
            <person name="McCartney M.A."/>
            <person name="Auch B."/>
            <person name="Kono T."/>
            <person name="Mallez S."/>
            <person name="Zhang Y."/>
            <person name="Obille A."/>
            <person name="Becker A."/>
            <person name="Abrahante J.E."/>
            <person name="Garbe J."/>
            <person name="Badalamenti J.P."/>
            <person name="Herman A."/>
            <person name="Mangelson H."/>
            <person name="Liachko I."/>
            <person name="Sullivan S."/>
            <person name="Sone E.D."/>
            <person name="Koren S."/>
            <person name="Silverstein K.A.T."/>
            <person name="Beckman K.B."/>
            <person name="Gohl D.M."/>
        </authorList>
    </citation>
    <scope>NUCLEOTIDE SEQUENCE</scope>
    <source>
        <strain evidence="2">Duluth1</strain>
        <tissue evidence="2">Whole animal</tissue>
    </source>
</reference>
<accession>A0A9D3Y1X6</accession>